<dbReference type="OrthoDB" id="941679at2759"/>
<sequence>MKFTLPFITALVGVAAAVEHEHHQHGKRDATTVVVTHVVTVGADAVPLSDASAFVQQSSSTYVPSSSFVTLTTLTPSYVSSADAVSSDAVSSDAVVSSSSSVDAASLSSSTSTSSAASASASSTDSASDARAKGITYSPYTDSGTCKSASDVASDIALLTEFDIIRLYDTDCDCIKNVLDAKTSSQKLFLGIYYLDKIDASVQIISESISDWSDVYTVSVGNELVNNGEATTDQIKTAVDSARSALTNIGYTGTVVSVDTLVAVQNNPVLCEYSDFIAVNSHPFWDGNVSPENSGTWLQTQISNIKSICGGVKDVLITETGWPTQGSAYQSCVPSKANQELALQSIADTVADQVLLFTTFNDLWKDPGSYGVEQYWGIFD</sequence>
<evidence type="ECO:0000256" key="8">
    <source>
        <dbReference type="ARBA" id="ARBA00023180"/>
    </source>
</evidence>
<comment type="similarity">
    <text evidence="2 12">Belongs to the glycosyl hydrolase 17 family.</text>
</comment>
<keyword evidence="15" id="KW-1185">Reference proteome</keyword>
<evidence type="ECO:0000256" key="1">
    <source>
        <dbReference type="ARBA" id="ARBA00004191"/>
    </source>
</evidence>
<name>A0A1E4S0F1_CYBJN</name>
<protein>
    <submittedName>
        <fullName evidence="14">Glycoside hydrolase</fullName>
    </submittedName>
</protein>
<dbReference type="PANTHER" id="PTHR16631">
    <property type="entry name" value="GLUCAN 1,3-BETA-GLUCOSIDASE"/>
    <property type="match status" value="1"/>
</dbReference>
<keyword evidence="7 14" id="KW-0378">Hydrolase</keyword>
<keyword evidence="8" id="KW-0325">Glycoprotein</keyword>
<gene>
    <name evidence="14" type="ORF">CYBJADRAFT_94500</name>
</gene>
<evidence type="ECO:0000256" key="6">
    <source>
        <dbReference type="ARBA" id="ARBA00022729"/>
    </source>
</evidence>
<feature type="chain" id="PRO_5009162553" evidence="13">
    <location>
        <begin position="18"/>
        <end position="380"/>
    </location>
</feature>
<evidence type="ECO:0000256" key="7">
    <source>
        <dbReference type="ARBA" id="ARBA00022801"/>
    </source>
</evidence>
<reference evidence="14 15" key="1">
    <citation type="journal article" date="2016" name="Proc. Natl. Acad. Sci. U.S.A.">
        <title>Comparative genomics of biotechnologically important yeasts.</title>
        <authorList>
            <person name="Riley R."/>
            <person name="Haridas S."/>
            <person name="Wolfe K.H."/>
            <person name="Lopes M.R."/>
            <person name="Hittinger C.T."/>
            <person name="Goeker M."/>
            <person name="Salamov A.A."/>
            <person name="Wisecaver J.H."/>
            <person name="Long T.M."/>
            <person name="Calvey C.H."/>
            <person name="Aerts A.L."/>
            <person name="Barry K.W."/>
            <person name="Choi C."/>
            <person name="Clum A."/>
            <person name="Coughlan A.Y."/>
            <person name="Deshpande S."/>
            <person name="Douglass A.P."/>
            <person name="Hanson S.J."/>
            <person name="Klenk H.-P."/>
            <person name="LaButti K.M."/>
            <person name="Lapidus A."/>
            <person name="Lindquist E.A."/>
            <person name="Lipzen A.M."/>
            <person name="Meier-Kolthoff J.P."/>
            <person name="Ohm R.A."/>
            <person name="Otillar R.P."/>
            <person name="Pangilinan J.L."/>
            <person name="Peng Y."/>
            <person name="Rokas A."/>
            <person name="Rosa C.A."/>
            <person name="Scheuner C."/>
            <person name="Sibirny A.A."/>
            <person name="Slot J.C."/>
            <person name="Stielow J.B."/>
            <person name="Sun H."/>
            <person name="Kurtzman C.P."/>
            <person name="Blackwell M."/>
            <person name="Grigoriev I.V."/>
            <person name="Jeffries T.W."/>
        </authorList>
    </citation>
    <scope>NUCLEOTIDE SEQUENCE [LARGE SCALE GENOMIC DNA]</scope>
    <source>
        <strain evidence="15">ATCC 18201 / CBS 1600 / BCRC 20928 / JCM 3617 / NBRC 0987 / NRRL Y-1542</strain>
    </source>
</reference>
<keyword evidence="4" id="KW-0964">Secreted</keyword>
<keyword evidence="3" id="KW-0134">Cell wall</keyword>
<dbReference type="GeneID" id="30992420"/>
<evidence type="ECO:0000256" key="12">
    <source>
        <dbReference type="RuleBase" id="RU004335"/>
    </source>
</evidence>
<dbReference type="GO" id="GO:0005975">
    <property type="term" value="P:carbohydrate metabolic process"/>
    <property type="evidence" value="ECO:0007669"/>
    <property type="project" value="InterPro"/>
</dbReference>
<dbReference type="InterPro" id="IPR017853">
    <property type="entry name" value="GH"/>
</dbReference>
<dbReference type="GO" id="GO:0009986">
    <property type="term" value="C:cell surface"/>
    <property type="evidence" value="ECO:0007669"/>
    <property type="project" value="TreeGrafter"/>
</dbReference>
<dbReference type="GO" id="GO:0042973">
    <property type="term" value="F:glucan endo-1,3-beta-D-glucosidase activity"/>
    <property type="evidence" value="ECO:0007669"/>
    <property type="project" value="TreeGrafter"/>
</dbReference>
<feature type="signal peptide" evidence="13">
    <location>
        <begin position="1"/>
        <end position="17"/>
    </location>
</feature>
<evidence type="ECO:0000256" key="3">
    <source>
        <dbReference type="ARBA" id="ARBA00022512"/>
    </source>
</evidence>
<dbReference type="Pfam" id="PF00332">
    <property type="entry name" value="Glyco_hydro_17"/>
    <property type="match status" value="1"/>
</dbReference>
<organism evidence="14 15">
    <name type="scientific">Cyberlindnera jadinii (strain ATCC 18201 / CBS 1600 / BCRC 20928 / JCM 3617 / NBRC 0987 / NRRL Y-1542)</name>
    <name type="common">Torula yeast</name>
    <name type="synonym">Candida utilis</name>
    <dbReference type="NCBI Taxonomy" id="983966"/>
    <lineage>
        <taxon>Eukaryota</taxon>
        <taxon>Fungi</taxon>
        <taxon>Dikarya</taxon>
        <taxon>Ascomycota</taxon>
        <taxon>Saccharomycotina</taxon>
        <taxon>Saccharomycetes</taxon>
        <taxon>Phaffomycetales</taxon>
        <taxon>Phaffomycetaceae</taxon>
        <taxon>Cyberlindnera</taxon>
    </lineage>
</organism>
<evidence type="ECO:0000256" key="10">
    <source>
        <dbReference type="ARBA" id="ARBA00023316"/>
    </source>
</evidence>
<evidence type="ECO:0000256" key="9">
    <source>
        <dbReference type="ARBA" id="ARBA00023295"/>
    </source>
</evidence>
<dbReference type="AlphaFoldDB" id="A0A1E4S0F1"/>
<accession>A0A1E4S0F1</accession>
<comment type="function">
    <text evidence="11">Glucanases possibly play a role in cell expansion during growth, in cell-cell fusion during mating, and in spore release during sporulation.</text>
</comment>
<evidence type="ECO:0000256" key="4">
    <source>
        <dbReference type="ARBA" id="ARBA00022525"/>
    </source>
</evidence>
<dbReference type="GO" id="GO:0009277">
    <property type="term" value="C:fungal-type cell wall"/>
    <property type="evidence" value="ECO:0007669"/>
    <property type="project" value="TreeGrafter"/>
</dbReference>
<dbReference type="GO" id="GO:0005576">
    <property type="term" value="C:extracellular region"/>
    <property type="evidence" value="ECO:0007669"/>
    <property type="project" value="TreeGrafter"/>
</dbReference>
<comment type="subcellular location">
    <subcellularLocation>
        <location evidence="1">Secreted</location>
        <location evidence="1">Cell wall</location>
    </subcellularLocation>
</comment>
<proteinExistence type="inferred from homology"/>
<evidence type="ECO:0000256" key="2">
    <source>
        <dbReference type="ARBA" id="ARBA00008773"/>
    </source>
</evidence>
<dbReference type="FunFam" id="3.20.20.80:FF:000111">
    <property type="entry name" value="Soluble cell wall protein"/>
    <property type="match status" value="1"/>
</dbReference>
<evidence type="ECO:0000256" key="11">
    <source>
        <dbReference type="ARBA" id="ARBA00056660"/>
    </source>
</evidence>
<dbReference type="GO" id="GO:0000747">
    <property type="term" value="P:conjugation with cellular fusion"/>
    <property type="evidence" value="ECO:0007669"/>
    <property type="project" value="UniProtKB-ARBA"/>
</dbReference>
<dbReference type="PANTHER" id="PTHR16631:SF14">
    <property type="entry name" value="FAMILY 17 GLUCOSIDASE SCW10-RELATED"/>
    <property type="match status" value="1"/>
</dbReference>
<evidence type="ECO:0000313" key="15">
    <source>
        <dbReference type="Proteomes" id="UP000094389"/>
    </source>
</evidence>
<dbReference type="EMBL" id="KV453932">
    <property type="protein sequence ID" value="ODV72970.1"/>
    <property type="molecule type" value="Genomic_DNA"/>
</dbReference>
<dbReference type="Proteomes" id="UP000094389">
    <property type="component" value="Unassembled WGS sequence"/>
</dbReference>
<keyword evidence="10" id="KW-0961">Cell wall biogenesis/degradation</keyword>
<dbReference type="OMA" id="NIHPYFA"/>
<dbReference type="RefSeq" id="XP_020070009.1">
    <property type="nucleotide sequence ID" value="XM_020218024.1"/>
</dbReference>
<dbReference type="SUPFAM" id="SSF51445">
    <property type="entry name" value="(Trans)glycosidases"/>
    <property type="match status" value="1"/>
</dbReference>
<keyword evidence="9" id="KW-0326">Glycosidase</keyword>
<dbReference type="GO" id="GO:0071555">
    <property type="term" value="P:cell wall organization"/>
    <property type="evidence" value="ECO:0007669"/>
    <property type="project" value="UniProtKB-KW"/>
</dbReference>
<dbReference type="Gene3D" id="3.20.20.80">
    <property type="entry name" value="Glycosidases"/>
    <property type="match status" value="2"/>
</dbReference>
<evidence type="ECO:0000256" key="13">
    <source>
        <dbReference type="SAM" id="SignalP"/>
    </source>
</evidence>
<dbReference type="STRING" id="983966.A0A1E4S0F1"/>
<evidence type="ECO:0000256" key="5">
    <source>
        <dbReference type="ARBA" id="ARBA00022685"/>
    </source>
</evidence>
<evidence type="ECO:0000313" key="14">
    <source>
        <dbReference type="EMBL" id="ODV72970.1"/>
    </source>
</evidence>
<dbReference type="InterPro" id="IPR000490">
    <property type="entry name" value="Glyco_hydro_17"/>
</dbReference>
<keyword evidence="5" id="KW-0165">Cleavage on pair of basic residues</keyword>
<dbReference type="InterPro" id="IPR050732">
    <property type="entry name" value="Beta-glucan_modifiers"/>
</dbReference>
<keyword evidence="6 13" id="KW-0732">Signal</keyword>